<evidence type="ECO:0000256" key="2">
    <source>
        <dbReference type="ARBA" id="ARBA00022679"/>
    </source>
</evidence>
<dbReference type="GO" id="GO:0032259">
    <property type="term" value="P:methylation"/>
    <property type="evidence" value="ECO:0007669"/>
    <property type="project" value="UniProtKB-KW"/>
</dbReference>
<dbReference type="Gene3D" id="3.40.50.150">
    <property type="entry name" value="Vaccinia Virus protein VP39"/>
    <property type="match status" value="1"/>
</dbReference>
<evidence type="ECO:0000313" key="9">
    <source>
        <dbReference type="Proteomes" id="UP000663583"/>
    </source>
</evidence>
<dbReference type="RefSeq" id="WP_085072608.1">
    <property type="nucleotide sequence ID" value="NZ_BLKU01000005.1"/>
</dbReference>
<dbReference type="EMBL" id="BLKU01000005">
    <property type="protein sequence ID" value="GFG66160.1"/>
    <property type="molecule type" value="Genomic_DNA"/>
</dbReference>
<dbReference type="InterPro" id="IPR036390">
    <property type="entry name" value="WH_DNA-bd_sf"/>
</dbReference>
<accession>A0AAX1J832</accession>
<feature type="domain" description="O-methyltransferase C-terminal" evidence="5">
    <location>
        <begin position="125"/>
        <end position="327"/>
    </location>
</feature>
<evidence type="ECO:0000259" key="5">
    <source>
        <dbReference type="Pfam" id="PF00891"/>
    </source>
</evidence>
<dbReference type="SUPFAM" id="SSF53335">
    <property type="entry name" value="S-adenosyl-L-methionine-dependent methyltransferases"/>
    <property type="match status" value="1"/>
</dbReference>
<keyword evidence="1" id="KW-0489">Methyltransferase</keyword>
<evidence type="ECO:0000256" key="4">
    <source>
        <dbReference type="PIRSR" id="PIRSR005739-1"/>
    </source>
</evidence>
<dbReference type="PANTHER" id="PTHR43712">
    <property type="entry name" value="PUTATIVE (AFU_ORTHOLOGUE AFUA_4G14580)-RELATED"/>
    <property type="match status" value="1"/>
</dbReference>
<reference evidence="6" key="2">
    <citation type="submission" date="2020-02" db="EMBL/GenBank/DDBJ databases">
        <authorList>
            <person name="Matsumoto Y."/>
            <person name="Kinjo T."/>
            <person name="Motooka D."/>
            <person name="Nabeya D."/>
            <person name="Jung N."/>
            <person name="Uechi K."/>
            <person name="Horii T."/>
            <person name="Iida T."/>
            <person name="Fujita J."/>
            <person name="Nakamura S."/>
        </authorList>
    </citation>
    <scope>NUCLEOTIDE SEQUENCE</scope>
    <source>
        <strain evidence="6">JCM 13573</strain>
    </source>
</reference>
<dbReference type="InterPro" id="IPR016461">
    <property type="entry name" value="COMT-like"/>
</dbReference>
<sequence length="347" mass="37751">MRIQSTDSTQDSTRDDHDEVFRLILAGYGAQVIRTLAGLSVAEQLEIGGALTARQIAVQASSDPGMTFRVLRAGVALGFLTYDPVAEAFGPTSRLGILHKDSPFTLKHYAQAAGGPAFWHTSLRLPDAVRRGRNYVEEALGGGLWEFYAHNDYEARMFRAAMTDVSTPVVREAVSAIEAPDNGYVIDVGGASGAFVSELLQRNPRLTGAVLDLPQAMAGVVEQADRCGLGERMKGIVGDFFESVPAADLYLLKYILHDWNDESCIEILSNVRRAMNPGARLFIVEAVLDDQDASAHAALLDMVMLVCLPGRERDLGEFERLVRAAGLEICCITALRRPYHLIEAVAS</sequence>
<reference evidence="6 8" key="1">
    <citation type="journal article" date="2019" name="Emerg. Microbes Infect.">
        <title>Comprehensive subspecies identification of 175 nontuberculous mycobacteria species based on 7547 genomic profiles.</title>
        <authorList>
            <person name="Matsumoto Y."/>
            <person name="Kinjo T."/>
            <person name="Motooka D."/>
            <person name="Nabeya D."/>
            <person name="Jung N."/>
            <person name="Uechi K."/>
            <person name="Horii T."/>
            <person name="Iida T."/>
            <person name="Fujita J."/>
            <person name="Nakamura S."/>
        </authorList>
    </citation>
    <scope>NUCLEOTIDE SEQUENCE [LARGE SCALE GENOMIC DNA]</scope>
    <source>
        <strain evidence="6 8">JCM 13573</strain>
    </source>
</reference>
<reference evidence="7" key="3">
    <citation type="submission" date="2020-11" db="EMBL/GenBank/DDBJ databases">
        <title>Intraspecies plasmid and genomic variation of Mycobacterium kubicae revealed by the complete genome sequences of two clinical isolates.</title>
        <authorList>
            <person name="Hendrix J.R."/>
            <person name="Epperson L.E."/>
            <person name="Honda J.R."/>
            <person name="Strong M."/>
        </authorList>
    </citation>
    <scope>NUCLEOTIDE SEQUENCE</scope>
    <source>
        <strain evidence="7">JCM 13573</strain>
    </source>
</reference>
<dbReference type="GO" id="GO:0008171">
    <property type="term" value="F:O-methyltransferase activity"/>
    <property type="evidence" value="ECO:0007669"/>
    <property type="project" value="InterPro"/>
</dbReference>
<evidence type="ECO:0000256" key="3">
    <source>
        <dbReference type="ARBA" id="ARBA00022691"/>
    </source>
</evidence>
<dbReference type="Gene3D" id="1.10.10.10">
    <property type="entry name" value="Winged helix-like DNA-binding domain superfamily/Winged helix DNA-binding domain"/>
    <property type="match status" value="1"/>
</dbReference>
<organism evidence="7 9">
    <name type="scientific">Mycobacterium kubicae</name>
    <dbReference type="NCBI Taxonomy" id="120959"/>
    <lineage>
        <taxon>Bacteria</taxon>
        <taxon>Bacillati</taxon>
        <taxon>Actinomycetota</taxon>
        <taxon>Actinomycetes</taxon>
        <taxon>Mycobacteriales</taxon>
        <taxon>Mycobacteriaceae</taxon>
        <taxon>Mycobacterium</taxon>
        <taxon>Mycobacterium simiae complex</taxon>
    </lineage>
</organism>
<dbReference type="Pfam" id="PF00891">
    <property type="entry name" value="Methyltransf_2"/>
    <property type="match status" value="1"/>
</dbReference>
<feature type="active site" description="Proton acceptor" evidence="4">
    <location>
        <position position="257"/>
    </location>
</feature>
<evidence type="ECO:0000313" key="8">
    <source>
        <dbReference type="Proteomes" id="UP000465306"/>
    </source>
</evidence>
<gene>
    <name evidence="7" type="ORF">I2456_25375</name>
    <name evidence="6" type="ORF">MKUB_36500</name>
</gene>
<proteinExistence type="predicted"/>
<dbReference type="InterPro" id="IPR036388">
    <property type="entry name" value="WH-like_DNA-bd_sf"/>
</dbReference>
<protein>
    <submittedName>
        <fullName evidence="6">O-methyltransferase</fullName>
    </submittedName>
</protein>
<dbReference type="Proteomes" id="UP000465306">
    <property type="component" value="Unassembled WGS sequence"/>
</dbReference>
<dbReference type="PANTHER" id="PTHR43712:SF2">
    <property type="entry name" value="O-METHYLTRANSFERASE CICE"/>
    <property type="match status" value="1"/>
</dbReference>
<dbReference type="CDD" id="cd02440">
    <property type="entry name" value="AdoMet_MTases"/>
    <property type="match status" value="1"/>
</dbReference>
<evidence type="ECO:0000313" key="7">
    <source>
        <dbReference type="EMBL" id="QPI37558.1"/>
    </source>
</evidence>
<dbReference type="EMBL" id="CP065047">
    <property type="protein sequence ID" value="QPI37558.1"/>
    <property type="molecule type" value="Genomic_DNA"/>
</dbReference>
<keyword evidence="2" id="KW-0808">Transferase</keyword>
<keyword evidence="3" id="KW-0949">S-adenosyl-L-methionine</keyword>
<dbReference type="Proteomes" id="UP000663583">
    <property type="component" value="Chromosome"/>
</dbReference>
<dbReference type="InterPro" id="IPR001077">
    <property type="entry name" value="COMT_C"/>
</dbReference>
<evidence type="ECO:0000313" key="6">
    <source>
        <dbReference type="EMBL" id="GFG66160.1"/>
    </source>
</evidence>
<dbReference type="SUPFAM" id="SSF46785">
    <property type="entry name" value="Winged helix' DNA-binding domain"/>
    <property type="match status" value="1"/>
</dbReference>
<dbReference type="KEGG" id="mku:I2456_25375"/>
<dbReference type="PROSITE" id="PS51683">
    <property type="entry name" value="SAM_OMT_II"/>
    <property type="match status" value="1"/>
</dbReference>
<dbReference type="PIRSF" id="PIRSF005739">
    <property type="entry name" value="O-mtase"/>
    <property type="match status" value="1"/>
</dbReference>
<keyword evidence="8" id="KW-1185">Reference proteome</keyword>
<dbReference type="AlphaFoldDB" id="A0AAX1J832"/>
<dbReference type="InterPro" id="IPR029063">
    <property type="entry name" value="SAM-dependent_MTases_sf"/>
</dbReference>
<name>A0AAX1J832_9MYCO</name>
<evidence type="ECO:0000256" key="1">
    <source>
        <dbReference type="ARBA" id="ARBA00022603"/>
    </source>
</evidence>